<dbReference type="GO" id="GO:0005737">
    <property type="term" value="C:cytoplasm"/>
    <property type="evidence" value="ECO:0007669"/>
    <property type="project" value="TreeGrafter"/>
</dbReference>
<evidence type="ECO:0000256" key="2">
    <source>
        <dbReference type="ARBA" id="ARBA00010021"/>
    </source>
</evidence>
<evidence type="ECO:0000313" key="11">
    <source>
        <dbReference type="Proteomes" id="UP000001037"/>
    </source>
</evidence>
<evidence type="ECO:0000256" key="4">
    <source>
        <dbReference type="ARBA" id="ARBA00049583"/>
    </source>
</evidence>
<comment type="cofactor">
    <cofactor evidence="7">
        <name>prenylated FMN</name>
        <dbReference type="ChEBI" id="CHEBI:87746"/>
    </cofactor>
</comment>
<dbReference type="Proteomes" id="UP000001037">
    <property type="component" value="Chromosome"/>
</dbReference>
<feature type="domain" description="3-octaprenyl-4-hydroxybenzoate carboxy-lyase-like Rift-related" evidence="8">
    <location>
        <begin position="95"/>
        <end position="260"/>
    </location>
</feature>
<dbReference type="GeneID" id="11139829"/>
<dbReference type="HOGENOM" id="CLU_023348_5_1_2"/>
<comment type="pathway">
    <text evidence="1">Isoprenoid biosynthesis; isopentenyl diphosphate biosynthesis via mevalonate pathway.</text>
</comment>
<evidence type="ECO:0000256" key="6">
    <source>
        <dbReference type="ARBA" id="ARBA00049754"/>
    </source>
</evidence>
<reference evidence="10 11" key="1">
    <citation type="journal article" date="2011" name="Stand. Genomic Sci.">
        <title>Complete genome sequence of the hyperthermophilic chemolithoautotroph Pyrolobus fumarii type strain (1A).</title>
        <authorList>
            <person name="Anderson I."/>
            <person name="Goker M."/>
            <person name="Nolan M."/>
            <person name="Lucas S."/>
            <person name="Hammon N."/>
            <person name="Deshpande S."/>
            <person name="Cheng J.F."/>
            <person name="Tapia R."/>
            <person name="Han C."/>
            <person name="Goodwin L."/>
            <person name="Pitluck S."/>
            <person name="Huntemann M."/>
            <person name="Liolios K."/>
            <person name="Ivanova N."/>
            <person name="Pagani I."/>
            <person name="Mavromatis K."/>
            <person name="Ovchinikova G."/>
            <person name="Pati A."/>
            <person name="Chen A."/>
            <person name="Palaniappan K."/>
            <person name="Land M."/>
            <person name="Hauser L."/>
            <person name="Brambilla E.M."/>
            <person name="Huber H."/>
            <person name="Yasawong M."/>
            <person name="Rohde M."/>
            <person name="Spring S."/>
            <person name="Abt B."/>
            <person name="Sikorski J."/>
            <person name="Wirth R."/>
            <person name="Detter J.C."/>
            <person name="Woyke T."/>
            <person name="Bristow J."/>
            <person name="Eisen J.A."/>
            <person name="Markowitz V."/>
            <person name="Hugenholtz P."/>
            <person name="Kyrpides N.C."/>
            <person name="Klenk H.P."/>
            <person name="Lapidus A."/>
        </authorList>
    </citation>
    <scope>NUCLEOTIDE SEQUENCE [LARGE SCALE GENOMIC DNA]</scope>
    <source>
        <strain evidence="11">DSM 11204 / 1A</strain>
    </source>
</reference>
<dbReference type="GO" id="GO:0016831">
    <property type="term" value="F:carboxy-lyase activity"/>
    <property type="evidence" value="ECO:0007669"/>
    <property type="project" value="InterPro"/>
</dbReference>
<comment type="function">
    <text evidence="4">Catalyzes the conversion of trans-anhydromevalonate 5-phosphate (tAHMP) into isopentenyl phosphate. Involved in the archaeal mevalonate (MVA) pathway, which provides fundamental precursors for isoprenoid biosynthesis, such as isopentenyl diphosphate (IPP) and dimethylallyl diphosphate (DMAPP).</text>
</comment>
<dbReference type="InterPro" id="IPR002830">
    <property type="entry name" value="UbiD"/>
</dbReference>
<dbReference type="InParanoid" id="G0EEV0"/>
<name>G0EEV0_PYRF1</name>
<organism evidence="10 11">
    <name type="scientific">Pyrolobus fumarii (strain DSM 11204 / 1A)</name>
    <dbReference type="NCBI Taxonomy" id="694429"/>
    <lineage>
        <taxon>Archaea</taxon>
        <taxon>Thermoproteota</taxon>
        <taxon>Thermoprotei</taxon>
        <taxon>Desulfurococcales</taxon>
        <taxon>Pyrodictiaceae</taxon>
        <taxon>Pyrolobus</taxon>
    </lineage>
</organism>
<dbReference type="OrthoDB" id="8480at2157"/>
<dbReference type="Pfam" id="PF01977">
    <property type="entry name" value="UbiD"/>
    <property type="match status" value="1"/>
</dbReference>
<evidence type="ECO:0000256" key="3">
    <source>
        <dbReference type="ARBA" id="ARBA00049054"/>
    </source>
</evidence>
<dbReference type="eggNOG" id="arCOG01671">
    <property type="taxonomic scope" value="Archaea"/>
</dbReference>
<dbReference type="EMBL" id="CP002838">
    <property type="protein sequence ID" value="AEM38064.1"/>
    <property type="molecule type" value="Genomic_DNA"/>
</dbReference>
<protein>
    <recommendedName>
        <fullName evidence="6">Anhydromevalonate phosphate decarboxylase</fullName>
        <ecNumber evidence="5">4.1.1.126</ecNumber>
    </recommendedName>
</protein>
<evidence type="ECO:0000259" key="9">
    <source>
        <dbReference type="Pfam" id="PF20696"/>
    </source>
</evidence>
<gene>
    <name evidence="10" type="ordered locus">Pyrfu_0192</name>
</gene>
<dbReference type="SUPFAM" id="SSF143968">
    <property type="entry name" value="UbiD C-terminal domain-like"/>
    <property type="match status" value="1"/>
</dbReference>
<dbReference type="KEGG" id="pfm:Pyrfu_0192"/>
<dbReference type="STRING" id="694429.Pyrfu_0192"/>
<sequence>MPVVTSCEVREEYLESLDALPRLLHECDGKCSVIARFGGKWFDAIGNVICNRGALYNLLGARKDSEAYAKLLEAMNEASSAKLREESFSEWFEKADASVAERLPATRFYDCDGGPYLTGGVIIACVDNVCNASIHRIMRVGKGVYGVRVVPRHLHALLERKRPLPVAIVFGADPRVELASACSPPLGVFELGVAVRLGWSGRVCKTPLYGIPVSCDAGVVVEGLLGEQLVEEGPFTDILLLCDEKRLQPSFRPQAVYLNKVTERFVWQILPGSEEHRLLMGFPREASIWDSVRRATGKEPIVRLTKGGGGWLNAVIAFDKIDDALARLAGIAAIAGHPSVKNVIVTTADVNIDDPVDVEWAVATRVQHDHDVIVIRGVRGSTLDPSGSEGVGTKTVIVAIPKGDKSKFLKPKLLGSK</sequence>
<dbReference type="EC" id="4.1.1.126" evidence="5"/>
<evidence type="ECO:0000256" key="5">
    <source>
        <dbReference type="ARBA" id="ARBA00049727"/>
    </source>
</evidence>
<dbReference type="InterPro" id="IPR048304">
    <property type="entry name" value="UbiD_Rift_dom"/>
</dbReference>
<evidence type="ECO:0000259" key="8">
    <source>
        <dbReference type="Pfam" id="PF01977"/>
    </source>
</evidence>
<comment type="catalytic activity">
    <reaction evidence="3">
        <text>(2E)-3-methyl-5-phosphooxypent-2-enoate + H(+) = isopentenyl phosphate + CO2</text>
        <dbReference type="Rhea" id="RHEA:78971"/>
        <dbReference type="ChEBI" id="CHEBI:15378"/>
        <dbReference type="ChEBI" id="CHEBI:16526"/>
        <dbReference type="ChEBI" id="CHEBI:65078"/>
        <dbReference type="ChEBI" id="CHEBI:229665"/>
        <dbReference type="EC" id="4.1.1.126"/>
    </reaction>
    <physiologicalReaction direction="left-to-right" evidence="3">
        <dbReference type="Rhea" id="RHEA:78972"/>
    </physiologicalReaction>
</comment>
<proteinExistence type="inferred from homology"/>
<dbReference type="Pfam" id="PF20696">
    <property type="entry name" value="UbiD_C"/>
    <property type="match status" value="1"/>
</dbReference>
<dbReference type="RefSeq" id="WP_014025741.1">
    <property type="nucleotide sequence ID" value="NC_015931.1"/>
</dbReference>
<keyword evidence="10" id="KW-0456">Lyase</keyword>
<accession>G0EEV0</accession>
<evidence type="ECO:0000313" key="10">
    <source>
        <dbReference type="EMBL" id="AEM38064.1"/>
    </source>
</evidence>
<comment type="similarity">
    <text evidence="2">Belongs to the UbiD family.</text>
</comment>
<evidence type="ECO:0000256" key="1">
    <source>
        <dbReference type="ARBA" id="ARBA00005092"/>
    </source>
</evidence>
<dbReference type="SUPFAM" id="SSF50475">
    <property type="entry name" value="FMN-binding split barrel"/>
    <property type="match status" value="1"/>
</dbReference>
<dbReference type="PANTHER" id="PTHR30108">
    <property type="entry name" value="3-OCTAPRENYL-4-HYDROXYBENZOATE CARBOXY-LYASE-RELATED"/>
    <property type="match status" value="1"/>
</dbReference>
<dbReference type="InterPro" id="IPR049381">
    <property type="entry name" value="UbiD-like_C"/>
</dbReference>
<dbReference type="AlphaFoldDB" id="G0EEV0"/>
<dbReference type="Gene3D" id="3.40.1670.10">
    <property type="entry name" value="UbiD C-terminal domain-like"/>
    <property type="match status" value="1"/>
</dbReference>
<dbReference type="PANTHER" id="PTHR30108:SF21">
    <property type="entry name" value="4-HYDROXYBENZOATE DECARBOXYLASE"/>
    <property type="match status" value="1"/>
</dbReference>
<keyword evidence="11" id="KW-1185">Reference proteome</keyword>
<evidence type="ECO:0000256" key="7">
    <source>
        <dbReference type="ARBA" id="ARBA00049936"/>
    </source>
</evidence>
<feature type="domain" description="3-octaprenyl-4-hydroxybenzoate carboxy-lyase-like C-terminal" evidence="9">
    <location>
        <begin position="278"/>
        <end position="399"/>
    </location>
</feature>